<organism evidence="4 5">
    <name type="scientific">Arabis alpina</name>
    <name type="common">Alpine rock-cress</name>
    <dbReference type="NCBI Taxonomy" id="50452"/>
    <lineage>
        <taxon>Eukaryota</taxon>
        <taxon>Viridiplantae</taxon>
        <taxon>Streptophyta</taxon>
        <taxon>Embryophyta</taxon>
        <taxon>Tracheophyta</taxon>
        <taxon>Spermatophyta</taxon>
        <taxon>Magnoliopsida</taxon>
        <taxon>eudicotyledons</taxon>
        <taxon>Gunneridae</taxon>
        <taxon>Pentapetalae</taxon>
        <taxon>rosids</taxon>
        <taxon>malvids</taxon>
        <taxon>Brassicales</taxon>
        <taxon>Brassicaceae</taxon>
        <taxon>Arabideae</taxon>
        <taxon>Arabis</taxon>
    </lineage>
</organism>
<keyword evidence="1" id="KW-0479">Metal-binding</keyword>
<dbReference type="Proteomes" id="UP000029120">
    <property type="component" value="Chromosome 7"/>
</dbReference>
<dbReference type="PROSITE" id="PS50089">
    <property type="entry name" value="ZF_RING_2"/>
    <property type="match status" value="1"/>
</dbReference>
<evidence type="ECO:0000313" key="5">
    <source>
        <dbReference type="Proteomes" id="UP000029120"/>
    </source>
</evidence>
<keyword evidence="1" id="KW-0863">Zinc-finger</keyword>
<protein>
    <recommendedName>
        <fullName evidence="3">RING-type domain-containing protein</fullName>
    </recommendedName>
</protein>
<sequence length="656" mass="72871">MMNSFKKTFWSSLHKKKKLDNDDDLQKPTSRFGFFSNPSTPRSETRPDSVNWATKTMSPSSLPTSPNLHCKTSSNKSPLSYPSTPSSPNFSLLKSKLCFTKSSNNNKCGICLQSTKPGKGTTIFTAECSHTFHFQCISSISGDRNLYSGDRNILCNCPVCGSSWRETSLLASPKIQESKKNKALRVYNDDESLITSPIFSPSRFNTILESNEEEEEDNGNDFKGFPSPLNLTDSVNGDFKGFPSPLNLTESVNGHVEVKLSSESAIVAVTRGFVTYTVVVKVKSPPLTTEIRSPVDLVTVLDVTGGKIESVKKSMKILISLLRDSDRLSIVTFSSSSKRLTPLRRMTANGRRLARRIVDEIVAVNDGEGITVNDAVKKAVKVIEDRRQKNLFTTIFVLTDKAHDKAQWAEFEIPTHTVWFNREEAFAKRVKSLLSLSVSDLTLELGLVSGSGQGEISSVYSLFGKPVWLGTGLIRLGDMYGDEEREVLVEFKSPVSVKSRRILTVRSRHVDPTTQDIRDFEDRALLIPRPIAVRSSNTSIGRLRNVHVSTRTVAESRRLVEAGDYSGAERMLTSARALLLQYGDACLRGLDAELADLNRLRGRHVAVKSLELVAQKSEPLTPTSAWRAAERLAKVAIMRKHMNRVSDLHGFENARF</sequence>
<accession>A0A087GKL8</accession>
<dbReference type="SUPFAM" id="SSF53300">
    <property type="entry name" value="vWA-like"/>
    <property type="match status" value="1"/>
</dbReference>
<dbReference type="EMBL" id="CM002875">
    <property type="protein sequence ID" value="KFK30420.1"/>
    <property type="molecule type" value="Genomic_DNA"/>
</dbReference>
<proteinExistence type="predicted"/>
<keyword evidence="5" id="KW-1185">Reference proteome</keyword>
<dbReference type="SMART" id="SM00184">
    <property type="entry name" value="RING"/>
    <property type="match status" value="1"/>
</dbReference>
<dbReference type="Pfam" id="PF17123">
    <property type="entry name" value="zf-RING_11"/>
    <property type="match status" value="1"/>
</dbReference>
<dbReference type="InterPro" id="IPR001841">
    <property type="entry name" value="Znf_RING"/>
</dbReference>
<dbReference type="OrthoDB" id="687730at2759"/>
<feature type="domain" description="RING-type" evidence="3">
    <location>
        <begin position="108"/>
        <end position="160"/>
    </location>
</feature>
<dbReference type="Gene3D" id="3.30.40.10">
    <property type="entry name" value="Zinc/RING finger domain, C3HC4 (zinc finger)"/>
    <property type="match status" value="1"/>
</dbReference>
<keyword evidence="1" id="KW-0862">Zinc</keyword>
<evidence type="ECO:0000259" key="3">
    <source>
        <dbReference type="PROSITE" id="PS50089"/>
    </source>
</evidence>
<dbReference type="OMA" id="FQGFNVN"/>
<evidence type="ECO:0000313" key="4">
    <source>
        <dbReference type="EMBL" id="KFK30420.1"/>
    </source>
</evidence>
<dbReference type="PANTHER" id="PTHR10579">
    <property type="entry name" value="CALCIUM-ACTIVATED CHLORIDE CHANNEL REGULATOR"/>
    <property type="match status" value="1"/>
</dbReference>
<evidence type="ECO:0000256" key="1">
    <source>
        <dbReference type="PROSITE-ProRule" id="PRU00175"/>
    </source>
</evidence>
<dbReference type="Pfam" id="PF25243">
    <property type="entry name" value="WAV3_C"/>
    <property type="match status" value="1"/>
</dbReference>
<dbReference type="InterPro" id="IPR057427">
    <property type="entry name" value="WAV3_C"/>
</dbReference>
<dbReference type="SUPFAM" id="SSF57850">
    <property type="entry name" value="RING/U-box"/>
    <property type="match status" value="1"/>
</dbReference>
<dbReference type="PANTHER" id="PTHR10579:SF59">
    <property type="entry name" value="E3 UBIQUITIN-PROTEIN LIGASE EDA40-RELATED"/>
    <property type="match status" value="1"/>
</dbReference>
<dbReference type="eggNOG" id="ENOG502QVJZ">
    <property type="taxonomic scope" value="Eukaryota"/>
</dbReference>
<gene>
    <name evidence="4" type="ordered locus">AALP_Aa7g258700</name>
</gene>
<dbReference type="GO" id="GO:0008270">
    <property type="term" value="F:zinc ion binding"/>
    <property type="evidence" value="ECO:0007669"/>
    <property type="project" value="UniProtKB-KW"/>
</dbReference>
<dbReference type="InterPro" id="IPR013083">
    <property type="entry name" value="Znf_RING/FYVE/PHD"/>
</dbReference>
<dbReference type="InterPro" id="IPR002035">
    <property type="entry name" value="VWF_A"/>
</dbReference>
<dbReference type="Gramene" id="KFK30420">
    <property type="protein sequence ID" value="KFK30420"/>
    <property type="gene ID" value="AALP_AA7G258700"/>
</dbReference>
<dbReference type="Pfam" id="PF13519">
    <property type="entry name" value="VWA_2"/>
    <property type="match status" value="1"/>
</dbReference>
<feature type="compositionally biased region" description="Polar residues" evidence="2">
    <location>
        <begin position="51"/>
        <end position="76"/>
    </location>
</feature>
<evidence type="ECO:0000256" key="2">
    <source>
        <dbReference type="SAM" id="MobiDB-lite"/>
    </source>
</evidence>
<dbReference type="Gene3D" id="3.40.50.410">
    <property type="entry name" value="von Willebrand factor, type A domain"/>
    <property type="match status" value="1"/>
</dbReference>
<dbReference type="InterPro" id="IPR036465">
    <property type="entry name" value="vWFA_dom_sf"/>
</dbReference>
<dbReference type="AlphaFoldDB" id="A0A087GKL8"/>
<dbReference type="InterPro" id="IPR051266">
    <property type="entry name" value="CLCR"/>
</dbReference>
<name>A0A087GKL8_ARAAL</name>
<reference evidence="5" key="1">
    <citation type="journal article" date="2015" name="Nat. Plants">
        <title>Genome expansion of Arabis alpina linked with retrotransposition and reduced symmetric DNA methylation.</title>
        <authorList>
            <person name="Willing E.M."/>
            <person name="Rawat V."/>
            <person name="Mandakova T."/>
            <person name="Maumus F."/>
            <person name="James G.V."/>
            <person name="Nordstroem K.J."/>
            <person name="Becker C."/>
            <person name="Warthmann N."/>
            <person name="Chica C."/>
            <person name="Szarzynska B."/>
            <person name="Zytnicki M."/>
            <person name="Albani M.C."/>
            <person name="Kiefer C."/>
            <person name="Bergonzi S."/>
            <person name="Castaings L."/>
            <person name="Mateos J.L."/>
            <person name="Berns M.C."/>
            <person name="Bujdoso N."/>
            <person name="Piofczyk T."/>
            <person name="de Lorenzo L."/>
            <person name="Barrero-Sicilia C."/>
            <person name="Mateos I."/>
            <person name="Piednoel M."/>
            <person name="Hagmann J."/>
            <person name="Chen-Min-Tao R."/>
            <person name="Iglesias-Fernandez R."/>
            <person name="Schuster S.C."/>
            <person name="Alonso-Blanco C."/>
            <person name="Roudier F."/>
            <person name="Carbonero P."/>
            <person name="Paz-Ares J."/>
            <person name="Davis S.J."/>
            <person name="Pecinka A."/>
            <person name="Quesneville H."/>
            <person name="Colot V."/>
            <person name="Lysak M.A."/>
            <person name="Weigel D."/>
            <person name="Coupland G."/>
            <person name="Schneeberger K."/>
        </authorList>
    </citation>
    <scope>NUCLEOTIDE SEQUENCE [LARGE SCALE GENOMIC DNA]</scope>
    <source>
        <strain evidence="5">cv. Pajares</strain>
    </source>
</reference>
<feature type="region of interest" description="Disordered" evidence="2">
    <location>
        <begin position="19"/>
        <end position="82"/>
    </location>
</feature>